<sequence>MSRKNIRLLLAFTLTLLGGSVLTGCSINPAEQINNSLTENHYTVRSLSYGKLPRQQMDIYRPRIDQGKPPVVFVYGGAWRSGTKTDFKFIGHALTQLGHAVIIPDYQLYPQVKFPVFIEDVAKAIKETELRSDTLLGRPLDEFVLMGHSAGAHSAAMLFTDRSYLNKQRVKGRPVGFIGLAGPYDLTLEYPEIVGVFDGAGKRSQPIDYITPGLPPVLLLQGADDKRVLPYHSRTFSEALALSGADVRTRFYPKTNHIMIIGSIAQPLRHINKVYDDIAEFLANLP</sequence>
<dbReference type="Proteomes" id="UP000245539">
    <property type="component" value="Unassembled WGS sequence"/>
</dbReference>
<dbReference type="Gene3D" id="3.40.50.1820">
    <property type="entry name" value="alpha/beta hydrolase"/>
    <property type="match status" value="1"/>
</dbReference>
<proteinExistence type="predicted"/>
<dbReference type="Pfam" id="PF20434">
    <property type="entry name" value="BD-FAE"/>
    <property type="match status" value="1"/>
</dbReference>
<name>A0A317CDU2_9GAMM</name>
<feature type="domain" description="BD-FAE-like" evidence="3">
    <location>
        <begin position="57"/>
        <end position="160"/>
    </location>
</feature>
<dbReference type="SUPFAM" id="SSF53474">
    <property type="entry name" value="alpha/beta-Hydrolases"/>
    <property type="match status" value="1"/>
</dbReference>
<reference evidence="4 5" key="1">
    <citation type="submission" date="2018-05" db="EMBL/GenBank/DDBJ databases">
        <title>Leucothrix arctica sp. nov., isolated from Arctic seawater.</title>
        <authorList>
            <person name="Choi A."/>
            <person name="Baek K."/>
        </authorList>
    </citation>
    <scope>NUCLEOTIDE SEQUENCE [LARGE SCALE GENOMIC DNA]</scope>
    <source>
        <strain evidence="4 5">JCM 18388</strain>
    </source>
</reference>
<evidence type="ECO:0000313" key="5">
    <source>
        <dbReference type="Proteomes" id="UP000245539"/>
    </source>
</evidence>
<gene>
    <name evidence="4" type="ORF">DKW60_11620</name>
</gene>
<dbReference type="PANTHER" id="PTHR48081:SF33">
    <property type="entry name" value="KYNURENINE FORMAMIDASE"/>
    <property type="match status" value="1"/>
</dbReference>
<dbReference type="InterPro" id="IPR029058">
    <property type="entry name" value="AB_hydrolase_fold"/>
</dbReference>
<evidence type="ECO:0000313" key="4">
    <source>
        <dbReference type="EMBL" id="PWQ96855.1"/>
    </source>
</evidence>
<feature type="signal peptide" evidence="2">
    <location>
        <begin position="1"/>
        <end position="23"/>
    </location>
</feature>
<dbReference type="RefSeq" id="WP_109837826.1">
    <property type="nucleotide sequence ID" value="NZ_QGKM01000030.1"/>
</dbReference>
<dbReference type="PROSITE" id="PS51257">
    <property type="entry name" value="PROKAR_LIPOPROTEIN"/>
    <property type="match status" value="1"/>
</dbReference>
<dbReference type="PANTHER" id="PTHR48081">
    <property type="entry name" value="AB HYDROLASE SUPERFAMILY PROTEIN C4A8.06C"/>
    <property type="match status" value="1"/>
</dbReference>
<evidence type="ECO:0000256" key="1">
    <source>
        <dbReference type="ARBA" id="ARBA00022801"/>
    </source>
</evidence>
<dbReference type="InterPro" id="IPR050300">
    <property type="entry name" value="GDXG_lipolytic_enzyme"/>
</dbReference>
<comment type="caution">
    <text evidence="4">The sequence shown here is derived from an EMBL/GenBank/DDBJ whole genome shotgun (WGS) entry which is preliminary data.</text>
</comment>
<dbReference type="GO" id="GO:0016787">
    <property type="term" value="F:hydrolase activity"/>
    <property type="evidence" value="ECO:0007669"/>
    <property type="project" value="UniProtKB-KW"/>
</dbReference>
<dbReference type="OrthoDB" id="9771666at2"/>
<keyword evidence="5" id="KW-1185">Reference proteome</keyword>
<evidence type="ECO:0000256" key="2">
    <source>
        <dbReference type="SAM" id="SignalP"/>
    </source>
</evidence>
<dbReference type="InterPro" id="IPR049492">
    <property type="entry name" value="BD-FAE-like_dom"/>
</dbReference>
<keyword evidence="1 4" id="KW-0378">Hydrolase</keyword>
<accession>A0A317CDU2</accession>
<dbReference type="EMBL" id="QGKM01000030">
    <property type="protein sequence ID" value="PWQ96855.1"/>
    <property type="molecule type" value="Genomic_DNA"/>
</dbReference>
<organism evidence="4 5">
    <name type="scientific">Leucothrix pacifica</name>
    <dbReference type="NCBI Taxonomy" id="1247513"/>
    <lineage>
        <taxon>Bacteria</taxon>
        <taxon>Pseudomonadati</taxon>
        <taxon>Pseudomonadota</taxon>
        <taxon>Gammaproteobacteria</taxon>
        <taxon>Thiotrichales</taxon>
        <taxon>Thiotrichaceae</taxon>
        <taxon>Leucothrix</taxon>
    </lineage>
</organism>
<dbReference type="AlphaFoldDB" id="A0A317CDU2"/>
<keyword evidence="2" id="KW-0732">Signal</keyword>
<protein>
    <submittedName>
        <fullName evidence="4">Alpha/beta hydrolase</fullName>
    </submittedName>
</protein>
<feature type="chain" id="PRO_5016343803" evidence="2">
    <location>
        <begin position="24"/>
        <end position="286"/>
    </location>
</feature>
<evidence type="ECO:0000259" key="3">
    <source>
        <dbReference type="Pfam" id="PF20434"/>
    </source>
</evidence>